<evidence type="ECO:0000256" key="1">
    <source>
        <dbReference type="ARBA" id="ARBA00022448"/>
    </source>
</evidence>
<evidence type="ECO:0000313" key="5">
    <source>
        <dbReference type="Proteomes" id="UP000036403"/>
    </source>
</evidence>
<proteinExistence type="predicted"/>
<reference evidence="4 5" key="1">
    <citation type="submission" date="2015-04" db="EMBL/GenBank/DDBJ databases">
        <title>Lasius niger genome sequencing.</title>
        <authorList>
            <person name="Konorov E.A."/>
            <person name="Nikitin M.A."/>
            <person name="Kirill M.V."/>
            <person name="Chang P."/>
        </authorList>
    </citation>
    <scope>NUCLEOTIDE SEQUENCE [LARGE SCALE GENOMIC DNA]</scope>
    <source>
        <tissue evidence="4">Whole</tissue>
    </source>
</reference>
<dbReference type="InterPro" id="IPR003959">
    <property type="entry name" value="ATPase_AAA_core"/>
</dbReference>
<keyword evidence="5" id="KW-1185">Reference proteome</keyword>
<protein>
    <submittedName>
        <fullName evidence="4">Abc transporter</fullName>
    </submittedName>
</protein>
<dbReference type="Pfam" id="PF13304">
    <property type="entry name" value="AAA_21"/>
    <property type="match status" value="1"/>
</dbReference>
<organism evidence="4 5">
    <name type="scientific">Lasius niger</name>
    <name type="common">Black garden ant</name>
    <dbReference type="NCBI Taxonomy" id="67767"/>
    <lineage>
        <taxon>Eukaryota</taxon>
        <taxon>Metazoa</taxon>
        <taxon>Ecdysozoa</taxon>
        <taxon>Arthropoda</taxon>
        <taxon>Hexapoda</taxon>
        <taxon>Insecta</taxon>
        <taxon>Pterygota</taxon>
        <taxon>Neoptera</taxon>
        <taxon>Endopterygota</taxon>
        <taxon>Hymenoptera</taxon>
        <taxon>Apocrita</taxon>
        <taxon>Aculeata</taxon>
        <taxon>Formicoidea</taxon>
        <taxon>Formicidae</taxon>
        <taxon>Formicinae</taxon>
        <taxon>Lasius</taxon>
        <taxon>Lasius</taxon>
    </lineage>
</organism>
<dbReference type="InterPro" id="IPR027417">
    <property type="entry name" value="P-loop_NTPase"/>
</dbReference>
<name>A0A0J7JUX4_LASNI</name>
<dbReference type="PANTHER" id="PTHR19229">
    <property type="entry name" value="ATP-BINDING CASSETTE TRANSPORTER SUBFAMILY A ABCA"/>
    <property type="match status" value="1"/>
</dbReference>
<evidence type="ECO:0000313" key="4">
    <source>
        <dbReference type="EMBL" id="KMQ81631.1"/>
    </source>
</evidence>
<keyword evidence="2" id="KW-0677">Repeat</keyword>
<keyword evidence="1" id="KW-0813">Transport</keyword>
<dbReference type="GO" id="GO:0140359">
    <property type="term" value="F:ABC-type transporter activity"/>
    <property type="evidence" value="ECO:0007669"/>
    <property type="project" value="InterPro"/>
</dbReference>
<dbReference type="InterPro" id="IPR026082">
    <property type="entry name" value="ABCA"/>
</dbReference>
<dbReference type="Proteomes" id="UP000036403">
    <property type="component" value="Unassembled WGS sequence"/>
</dbReference>
<sequence length="215" mass="23376">VVNAVGLEAYTNVMANTLSGGNKRKLSLAIALTGNPSVILLDEPSSGLDAASKRIMWRTLGSIIPGRSILLTTHSMEEADALADRAGIMARRMLALGSTESLRRRFGDTLHVHLVSKTAPHSTAEEMNRVRSWVVDTFPGAAVEQETFHGQMRFSIPSSAVLERQRRLSHPRGEGDIGSAMGYLFVLFEENKDDLGIAHHSVSPTTLNQVFLSIV</sequence>
<feature type="non-terminal residue" evidence="4">
    <location>
        <position position="1"/>
    </location>
</feature>
<dbReference type="GO" id="GO:0016887">
    <property type="term" value="F:ATP hydrolysis activity"/>
    <property type="evidence" value="ECO:0007669"/>
    <property type="project" value="InterPro"/>
</dbReference>
<feature type="non-terminal residue" evidence="4">
    <location>
        <position position="215"/>
    </location>
</feature>
<accession>A0A0J7JUX4</accession>
<evidence type="ECO:0000259" key="3">
    <source>
        <dbReference type="Pfam" id="PF13304"/>
    </source>
</evidence>
<dbReference type="EMBL" id="LBMM01033272">
    <property type="protein sequence ID" value="KMQ81631.1"/>
    <property type="molecule type" value="Genomic_DNA"/>
</dbReference>
<dbReference type="GO" id="GO:0005524">
    <property type="term" value="F:ATP binding"/>
    <property type="evidence" value="ECO:0007669"/>
    <property type="project" value="InterPro"/>
</dbReference>
<dbReference type="STRING" id="67767.A0A0J7JUX4"/>
<dbReference type="SUPFAM" id="SSF52540">
    <property type="entry name" value="P-loop containing nucleoside triphosphate hydrolases"/>
    <property type="match status" value="1"/>
</dbReference>
<dbReference type="AlphaFoldDB" id="A0A0J7JUX4"/>
<evidence type="ECO:0000256" key="2">
    <source>
        <dbReference type="ARBA" id="ARBA00022737"/>
    </source>
</evidence>
<comment type="caution">
    <text evidence="4">The sequence shown here is derived from an EMBL/GenBank/DDBJ whole genome shotgun (WGS) entry which is preliminary data.</text>
</comment>
<dbReference type="GO" id="GO:0016020">
    <property type="term" value="C:membrane"/>
    <property type="evidence" value="ECO:0007669"/>
    <property type="project" value="InterPro"/>
</dbReference>
<dbReference type="PaxDb" id="67767-A0A0J7JUX4"/>
<feature type="domain" description="ATPase AAA-type core" evidence="3">
    <location>
        <begin position="12"/>
        <end position="78"/>
    </location>
</feature>
<dbReference type="Gene3D" id="3.40.50.300">
    <property type="entry name" value="P-loop containing nucleotide triphosphate hydrolases"/>
    <property type="match status" value="1"/>
</dbReference>
<gene>
    <name evidence="4" type="ORF">RF55_25702</name>
</gene>
<dbReference type="GO" id="GO:0005319">
    <property type="term" value="F:lipid transporter activity"/>
    <property type="evidence" value="ECO:0007669"/>
    <property type="project" value="TreeGrafter"/>
</dbReference>
<dbReference type="OrthoDB" id="7551062at2759"/>
<dbReference type="PANTHER" id="PTHR19229:SF36">
    <property type="entry name" value="ATP-BINDING CASSETTE SUB-FAMILY A MEMBER 2"/>
    <property type="match status" value="1"/>
</dbReference>